<evidence type="ECO:0000256" key="1">
    <source>
        <dbReference type="ARBA" id="ARBA00004651"/>
    </source>
</evidence>
<protein>
    <submittedName>
        <fullName evidence="8">DMT family transporter</fullName>
    </submittedName>
</protein>
<feature type="transmembrane region" description="Helical" evidence="6">
    <location>
        <begin position="71"/>
        <end position="90"/>
    </location>
</feature>
<gene>
    <name evidence="8" type="ORF">ACG0Z3_01940</name>
</gene>
<feature type="domain" description="EamA" evidence="7">
    <location>
        <begin position="152"/>
        <end position="287"/>
    </location>
</feature>
<feature type="transmembrane region" description="Helical" evidence="6">
    <location>
        <begin position="96"/>
        <end position="117"/>
    </location>
</feature>
<dbReference type="EMBL" id="JBIGHW010000001">
    <property type="protein sequence ID" value="MFG6439427.1"/>
    <property type="molecule type" value="Genomic_DNA"/>
</dbReference>
<dbReference type="InterPro" id="IPR051258">
    <property type="entry name" value="Diverse_Substrate_Transporter"/>
</dbReference>
<dbReference type="PANTHER" id="PTHR42920:SF5">
    <property type="entry name" value="EAMA DOMAIN-CONTAINING PROTEIN"/>
    <property type="match status" value="1"/>
</dbReference>
<evidence type="ECO:0000259" key="7">
    <source>
        <dbReference type="Pfam" id="PF00892"/>
    </source>
</evidence>
<feature type="transmembrane region" description="Helical" evidence="6">
    <location>
        <begin position="183"/>
        <end position="204"/>
    </location>
</feature>
<feature type="transmembrane region" description="Helical" evidence="6">
    <location>
        <begin position="152"/>
        <end position="171"/>
    </location>
</feature>
<dbReference type="Proteomes" id="UP001606301">
    <property type="component" value="Unassembled WGS sequence"/>
</dbReference>
<organism evidence="8 9">
    <name type="scientific">Pelomonas margarita</name>
    <dbReference type="NCBI Taxonomy" id="3299031"/>
    <lineage>
        <taxon>Bacteria</taxon>
        <taxon>Pseudomonadati</taxon>
        <taxon>Pseudomonadota</taxon>
        <taxon>Betaproteobacteria</taxon>
        <taxon>Burkholderiales</taxon>
        <taxon>Sphaerotilaceae</taxon>
        <taxon>Roseateles</taxon>
    </lineage>
</organism>
<evidence type="ECO:0000256" key="4">
    <source>
        <dbReference type="ARBA" id="ARBA00022989"/>
    </source>
</evidence>
<feature type="transmembrane region" description="Helical" evidence="6">
    <location>
        <begin position="273"/>
        <end position="290"/>
    </location>
</feature>
<feature type="transmembrane region" description="Helical" evidence="6">
    <location>
        <begin position="31"/>
        <end position="51"/>
    </location>
</feature>
<evidence type="ECO:0000256" key="3">
    <source>
        <dbReference type="ARBA" id="ARBA00022692"/>
    </source>
</evidence>
<feature type="domain" description="EamA" evidence="7">
    <location>
        <begin position="8"/>
        <end position="140"/>
    </location>
</feature>
<dbReference type="PANTHER" id="PTHR42920">
    <property type="entry name" value="OS03G0707200 PROTEIN-RELATED"/>
    <property type="match status" value="1"/>
</dbReference>
<feature type="transmembrane region" description="Helical" evidence="6">
    <location>
        <begin position="246"/>
        <end position="267"/>
    </location>
</feature>
<evidence type="ECO:0000313" key="8">
    <source>
        <dbReference type="EMBL" id="MFG6439427.1"/>
    </source>
</evidence>
<name>A0ABW7FEP2_9BURK</name>
<dbReference type="Gene3D" id="1.10.3730.20">
    <property type="match status" value="1"/>
</dbReference>
<proteinExistence type="predicted"/>
<feature type="transmembrane region" description="Helical" evidence="6">
    <location>
        <begin position="124"/>
        <end position="140"/>
    </location>
</feature>
<dbReference type="Pfam" id="PF00892">
    <property type="entry name" value="EamA"/>
    <property type="match status" value="2"/>
</dbReference>
<sequence length="298" mass="31208">MNPLPWRSYLLLATSMSLVGSYVGLSKLLVAAFPIFLLAGLRFGFAALLMLPWLRKPADEAPLDARSRGLLFLESFLGNFLFSICMLFGLRHSSAVVAGVIMAGIPAAVALLSRVFLREQLSPRTLAGIACAVGGIALVATDKHGGAETSALGALLLIAAVLCEASYVVIGKQLTAGLSAKRISALINLWGLVLVTPLALWQALSFDFGAPRLQDWGLLGYYSATASVFTVWLWMAGLRGLPAAKAGVFTVFLPVSTALVGLALGEALSGRQALAYGLALLGVLLATWPAKAEGAAPR</sequence>
<evidence type="ECO:0000313" key="9">
    <source>
        <dbReference type="Proteomes" id="UP001606301"/>
    </source>
</evidence>
<comment type="subcellular location">
    <subcellularLocation>
        <location evidence="1">Cell membrane</location>
        <topology evidence="1">Multi-pass membrane protein</topology>
    </subcellularLocation>
</comment>
<feature type="transmembrane region" description="Helical" evidence="6">
    <location>
        <begin position="216"/>
        <end position="234"/>
    </location>
</feature>
<comment type="caution">
    <text evidence="8">The sequence shown here is derived from an EMBL/GenBank/DDBJ whole genome shotgun (WGS) entry which is preliminary data.</text>
</comment>
<keyword evidence="3 6" id="KW-0812">Transmembrane</keyword>
<keyword evidence="5 6" id="KW-0472">Membrane</keyword>
<keyword evidence="9" id="KW-1185">Reference proteome</keyword>
<dbReference type="SUPFAM" id="SSF103481">
    <property type="entry name" value="Multidrug resistance efflux transporter EmrE"/>
    <property type="match status" value="2"/>
</dbReference>
<dbReference type="RefSeq" id="WP_394394800.1">
    <property type="nucleotide sequence ID" value="NZ_JBIGHW010000001.1"/>
</dbReference>
<accession>A0ABW7FEP2</accession>
<evidence type="ECO:0000256" key="6">
    <source>
        <dbReference type="SAM" id="Phobius"/>
    </source>
</evidence>
<dbReference type="InterPro" id="IPR000620">
    <property type="entry name" value="EamA_dom"/>
</dbReference>
<keyword evidence="2" id="KW-1003">Cell membrane</keyword>
<reference evidence="8 9" key="1">
    <citation type="submission" date="2024-08" db="EMBL/GenBank/DDBJ databases">
        <authorList>
            <person name="Lu H."/>
        </authorList>
    </citation>
    <scope>NUCLEOTIDE SEQUENCE [LARGE SCALE GENOMIC DNA]</scope>
    <source>
        <strain evidence="8 9">LKC17W</strain>
    </source>
</reference>
<dbReference type="InterPro" id="IPR037185">
    <property type="entry name" value="EmrE-like"/>
</dbReference>
<keyword evidence="4 6" id="KW-1133">Transmembrane helix</keyword>
<evidence type="ECO:0000256" key="5">
    <source>
        <dbReference type="ARBA" id="ARBA00023136"/>
    </source>
</evidence>
<evidence type="ECO:0000256" key="2">
    <source>
        <dbReference type="ARBA" id="ARBA00022475"/>
    </source>
</evidence>